<keyword evidence="4" id="KW-0961">Cell wall biogenesis/degradation</keyword>
<dbReference type="Proteomes" id="UP000648257">
    <property type="component" value="Unassembled WGS sequence"/>
</dbReference>
<dbReference type="Gene3D" id="2.40.40.10">
    <property type="entry name" value="RlpA-like domain"/>
    <property type="match status" value="1"/>
</dbReference>
<protein>
    <recommendedName>
        <fullName evidence="2">peptidoglycan lytic exotransglycosylase</fullName>
        <ecNumber evidence="2">4.2.2.n1</ecNumber>
    </recommendedName>
    <alternativeName>
        <fullName evidence="5">Murein hydrolase A</fullName>
    </alternativeName>
</protein>
<comment type="caution">
    <text evidence="8">The sequence shown here is derived from an EMBL/GenBank/DDBJ whole genome shotgun (WGS) entry which is preliminary data.</text>
</comment>
<gene>
    <name evidence="8" type="ORF">H8K52_19045</name>
</gene>
<evidence type="ECO:0000256" key="3">
    <source>
        <dbReference type="ARBA" id="ARBA00023239"/>
    </source>
</evidence>
<evidence type="ECO:0000313" key="9">
    <source>
        <dbReference type="Proteomes" id="UP000648257"/>
    </source>
</evidence>
<feature type="region of interest" description="Disordered" evidence="6">
    <location>
        <begin position="1"/>
        <end position="32"/>
    </location>
</feature>
<sequence>MLTLVACATPPKPQPVEPRPVTPPVVTTVPPTTPPTLAPKLAPITNYTQAYKLSSYAELPGWGNDDLREAWPAFLNSCSALKNKSEWKEVCSKLKNVDAKDSASIRGFFEMHFLPYQVQHLDGALDGMVTGYYEPLLKGSRTRNGVFQTALYAAPSDLLTIDLGSVYPDLKNMRLRGRLVGNKVVPYASRAEILPFLAGKELVWVDDPIDAFFLQIQGSGRVQLNETGEVVRVAYADQNGHPYKSIGRYLVDKGELTLDQASAQGIKAWIAKNLARQEELLNANPSVVFFKEEKLLDPSIGPKGALGVPLVPQRSIAVDPTQLPLGAPVFLSTTMPLSSNPLQRLMMAQDTGGAIRGAVRADFFWGFGREPGELAGRMKQRGSMWLLLPKTFETKNN</sequence>
<evidence type="ECO:0000259" key="7">
    <source>
        <dbReference type="SMART" id="SM00925"/>
    </source>
</evidence>
<evidence type="ECO:0000256" key="6">
    <source>
        <dbReference type="SAM" id="MobiDB-lite"/>
    </source>
</evidence>
<dbReference type="PIRSF" id="PIRSF019422">
    <property type="entry name" value="MltA"/>
    <property type="match status" value="1"/>
</dbReference>
<dbReference type="CDD" id="cd14485">
    <property type="entry name" value="mltA_like_LT_A"/>
    <property type="match status" value="1"/>
</dbReference>
<evidence type="ECO:0000256" key="5">
    <source>
        <dbReference type="ARBA" id="ARBA00030918"/>
    </source>
</evidence>
<dbReference type="SMART" id="SM00925">
    <property type="entry name" value="MltA"/>
    <property type="match status" value="1"/>
</dbReference>
<proteinExistence type="predicted"/>
<keyword evidence="9" id="KW-1185">Reference proteome</keyword>
<dbReference type="Pfam" id="PF03562">
    <property type="entry name" value="MltA"/>
    <property type="match status" value="1"/>
</dbReference>
<dbReference type="SUPFAM" id="SSF50685">
    <property type="entry name" value="Barwin-like endoglucanases"/>
    <property type="match status" value="1"/>
</dbReference>
<dbReference type="EMBL" id="JACOFW010000033">
    <property type="protein sequence ID" value="MBC3809443.1"/>
    <property type="molecule type" value="Genomic_DNA"/>
</dbReference>
<dbReference type="PANTHER" id="PTHR30124">
    <property type="entry name" value="MEMBRANE-BOUND LYTIC MUREIN TRANSGLYCOSYLASE A"/>
    <property type="match status" value="1"/>
</dbReference>
<keyword evidence="3" id="KW-0456">Lyase</keyword>
<evidence type="ECO:0000256" key="2">
    <source>
        <dbReference type="ARBA" id="ARBA00012587"/>
    </source>
</evidence>
<dbReference type="InterPro" id="IPR036908">
    <property type="entry name" value="RlpA-like_sf"/>
</dbReference>
<dbReference type="InterPro" id="IPR005300">
    <property type="entry name" value="MltA_B"/>
</dbReference>
<feature type="domain" description="Lytic transglycosylase MltA" evidence="7">
    <location>
        <begin position="136"/>
        <end position="291"/>
    </location>
</feature>
<reference evidence="8 9" key="1">
    <citation type="submission" date="2020-08" db="EMBL/GenBank/DDBJ databases">
        <title>Novel species isolated from subtropical streams in China.</title>
        <authorList>
            <person name="Lu H."/>
        </authorList>
    </citation>
    <scope>NUCLEOTIDE SEQUENCE [LARGE SCALE GENOMIC DNA]</scope>
    <source>
        <strain evidence="8 9">KACC 16656</strain>
    </source>
</reference>
<organism evidence="8 9">
    <name type="scientific">Undibacterium seohonense</name>
    <dbReference type="NCBI Taxonomy" id="1344950"/>
    <lineage>
        <taxon>Bacteria</taxon>
        <taxon>Pseudomonadati</taxon>
        <taxon>Pseudomonadota</taxon>
        <taxon>Betaproteobacteria</taxon>
        <taxon>Burkholderiales</taxon>
        <taxon>Oxalobacteraceae</taxon>
        <taxon>Undibacterium</taxon>
    </lineage>
</organism>
<evidence type="ECO:0000256" key="1">
    <source>
        <dbReference type="ARBA" id="ARBA00001420"/>
    </source>
</evidence>
<dbReference type="EC" id="4.2.2.n1" evidence="2"/>
<dbReference type="InterPro" id="IPR010611">
    <property type="entry name" value="3D_dom"/>
</dbReference>
<evidence type="ECO:0000256" key="4">
    <source>
        <dbReference type="ARBA" id="ARBA00023316"/>
    </source>
</evidence>
<name>A0ABR6X9P0_9BURK</name>
<dbReference type="Pfam" id="PF06725">
    <property type="entry name" value="3D"/>
    <property type="match status" value="1"/>
</dbReference>
<accession>A0ABR6X9P0</accession>
<dbReference type="PANTHER" id="PTHR30124:SF0">
    <property type="entry name" value="MEMBRANE-BOUND LYTIC MUREIN TRANSGLYCOSYLASE A"/>
    <property type="match status" value="1"/>
</dbReference>
<dbReference type="CDD" id="cd14668">
    <property type="entry name" value="mlta_B"/>
    <property type="match status" value="1"/>
</dbReference>
<comment type="catalytic activity">
    <reaction evidence="1">
        <text>Exolytic cleavage of the (1-&gt;4)-beta-glycosidic linkage between N-acetylmuramic acid (MurNAc) and N-acetylglucosamine (GlcNAc) residues in peptidoglycan, from either the reducing or the non-reducing ends of the peptidoglycan chains, with concomitant formation of a 1,6-anhydrobond in the MurNAc residue.</text>
        <dbReference type="EC" id="4.2.2.n1"/>
    </reaction>
</comment>
<feature type="compositionally biased region" description="Pro residues" evidence="6">
    <location>
        <begin position="10"/>
        <end position="23"/>
    </location>
</feature>
<evidence type="ECO:0000313" key="8">
    <source>
        <dbReference type="EMBL" id="MBC3809443.1"/>
    </source>
</evidence>
<dbReference type="Gene3D" id="2.40.240.50">
    <property type="entry name" value="Barwin-like endoglucanases"/>
    <property type="match status" value="1"/>
</dbReference>
<dbReference type="InterPro" id="IPR026044">
    <property type="entry name" value="MltA"/>
</dbReference>